<evidence type="ECO:0000313" key="3">
    <source>
        <dbReference type="EMBL" id="GHD48403.1"/>
    </source>
</evidence>
<sequence>MAKRIDARTLHARLEGPEETALIDVREQAPYAASHPILAANIPLSRLELLAGERIPRRSTPIVVEDAGEGIAEAAAAKLEAFGYTDVSILDGGTPAWSAAGLELFSGMHVPSKAFGEFVEHAYGTPSVSAEELKGIMDSGRKLVVLDSRPMDEYRVMNIPTGVDVPGAELVYRVGEVAPEPDTLVVVNCAGRTRSIIGAQSLINAGIPNEVVALRNGTMGWHLAGYQLEHGNARTAPEPAGEALAAARARSAAAAARFGVRTVDAATLDSWRAEADRRTLAILDVRTIEEFEAGRIADSRHAPGGQLVQATDLYLPVRNARVVLVDDKRVRADMTGSWLAQLGWKDVYVLESGLEGQEIASGRYVSPALGLESLPACASIAPAEAKRRMDAGSAVLLDLARSLDYRDRHPEGAWWACRTAIAGNLSKIPDGAALVLTAPEASLARLTAADLADCGREVLLLDGGSAAWEAAGLPLQSGMTAVLSEPQDTYLRPYDRTNRAEIEKAMNDYLTWEIALVEQIKKAGGLSFRHYPA</sequence>
<dbReference type="RefSeq" id="WP_189988838.1">
    <property type="nucleotide sequence ID" value="NZ_BMZS01000004.1"/>
</dbReference>
<dbReference type="SUPFAM" id="SSF52821">
    <property type="entry name" value="Rhodanese/Cell cycle control phosphatase"/>
    <property type="match status" value="4"/>
</dbReference>
<evidence type="ECO:0000256" key="1">
    <source>
        <dbReference type="ARBA" id="ARBA00022737"/>
    </source>
</evidence>
<name>A0A918XQY4_9PROT</name>
<dbReference type="InterPro" id="IPR001763">
    <property type="entry name" value="Rhodanese-like_dom"/>
</dbReference>
<dbReference type="SMART" id="SM00450">
    <property type="entry name" value="RHOD"/>
    <property type="match status" value="4"/>
</dbReference>
<keyword evidence="4" id="KW-1185">Reference proteome</keyword>
<feature type="domain" description="Rhodanese" evidence="2">
    <location>
        <begin position="16"/>
        <end position="106"/>
    </location>
</feature>
<accession>A0A918XQY4</accession>
<proteinExistence type="predicted"/>
<gene>
    <name evidence="3" type="ORF">GCM10017083_19450</name>
</gene>
<organism evidence="3 4">
    <name type="scientific">Thalassobaculum fulvum</name>
    <dbReference type="NCBI Taxonomy" id="1633335"/>
    <lineage>
        <taxon>Bacteria</taxon>
        <taxon>Pseudomonadati</taxon>
        <taxon>Pseudomonadota</taxon>
        <taxon>Alphaproteobacteria</taxon>
        <taxon>Rhodospirillales</taxon>
        <taxon>Thalassobaculaceae</taxon>
        <taxon>Thalassobaculum</taxon>
    </lineage>
</organism>
<dbReference type="PROSITE" id="PS50206">
    <property type="entry name" value="RHODANESE_3"/>
    <property type="match status" value="4"/>
</dbReference>
<comment type="caution">
    <text evidence="3">The sequence shown here is derived from an EMBL/GenBank/DDBJ whole genome shotgun (WGS) entry which is preliminary data.</text>
</comment>
<evidence type="ECO:0000313" key="4">
    <source>
        <dbReference type="Proteomes" id="UP000630353"/>
    </source>
</evidence>
<dbReference type="InterPro" id="IPR051126">
    <property type="entry name" value="Thiosulfate_sulfurtransferase"/>
</dbReference>
<evidence type="ECO:0000259" key="2">
    <source>
        <dbReference type="PROSITE" id="PS50206"/>
    </source>
</evidence>
<feature type="domain" description="Rhodanese" evidence="2">
    <location>
        <begin position="139"/>
        <end position="230"/>
    </location>
</feature>
<dbReference type="PANTHER" id="PTHR43855">
    <property type="entry name" value="THIOSULFATE SULFURTRANSFERASE"/>
    <property type="match status" value="1"/>
</dbReference>
<dbReference type="AlphaFoldDB" id="A0A918XQY4"/>
<dbReference type="InterPro" id="IPR036873">
    <property type="entry name" value="Rhodanese-like_dom_sf"/>
</dbReference>
<dbReference type="Proteomes" id="UP000630353">
    <property type="component" value="Unassembled WGS sequence"/>
</dbReference>
<dbReference type="PANTHER" id="PTHR43855:SF1">
    <property type="entry name" value="THIOSULFATE SULFURTRANSFERASE"/>
    <property type="match status" value="1"/>
</dbReference>
<reference evidence="3" key="1">
    <citation type="journal article" date="2014" name="Int. J. Syst. Evol. Microbiol.">
        <title>Complete genome sequence of Corynebacterium casei LMG S-19264T (=DSM 44701T), isolated from a smear-ripened cheese.</title>
        <authorList>
            <consortium name="US DOE Joint Genome Institute (JGI-PGF)"/>
            <person name="Walter F."/>
            <person name="Albersmeier A."/>
            <person name="Kalinowski J."/>
            <person name="Ruckert C."/>
        </authorList>
    </citation>
    <scope>NUCLEOTIDE SEQUENCE</scope>
    <source>
        <strain evidence="3">KCTC 42651</strain>
    </source>
</reference>
<feature type="domain" description="Rhodanese" evidence="2">
    <location>
        <begin position="390"/>
        <end position="477"/>
    </location>
</feature>
<keyword evidence="1" id="KW-0677">Repeat</keyword>
<feature type="domain" description="Rhodanese" evidence="2">
    <location>
        <begin position="276"/>
        <end position="366"/>
    </location>
</feature>
<dbReference type="Pfam" id="PF00581">
    <property type="entry name" value="Rhodanese"/>
    <property type="match status" value="3"/>
</dbReference>
<protein>
    <submittedName>
        <fullName evidence="3">Thiosulfate sulfurtransferase</fullName>
    </submittedName>
</protein>
<reference evidence="3" key="2">
    <citation type="submission" date="2020-09" db="EMBL/GenBank/DDBJ databases">
        <authorList>
            <person name="Sun Q."/>
            <person name="Kim S."/>
        </authorList>
    </citation>
    <scope>NUCLEOTIDE SEQUENCE</scope>
    <source>
        <strain evidence="3">KCTC 42651</strain>
    </source>
</reference>
<dbReference type="Gene3D" id="3.40.250.10">
    <property type="entry name" value="Rhodanese-like domain"/>
    <property type="match status" value="4"/>
</dbReference>
<dbReference type="EMBL" id="BMZS01000004">
    <property type="protein sequence ID" value="GHD48403.1"/>
    <property type="molecule type" value="Genomic_DNA"/>
</dbReference>